<protein>
    <submittedName>
        <fullName evidence="1">Uncharacterized protein</fullName>
    </submittedName>
</protein>
<evidence type="ECO:0000313" key="1">
    <source>
        <dbReference type="EMBL" id="KRG77048.1"/>
    </source>
</evidence>
<dbReference type="EMBL" id="LDJK01000005">
    <property type="protein sequence ID" value="KRG77048.1"/>
    <property type="molecule type" value="Genomic_DNA"/>
</dbReference>
<name>A0A0R0DHY2_9GAMM</name>
<comment type="caution">
    <text evidence="1">The sequence shown here is derived from an EMBL/GenBank/DDBJ whole genome shotgun (WGS) entry which is preliminary data.</text>
</comment>
<reference evidence="1 2" key="1">
    <citation type="submission" date="2015-05" db="EMBL/GenBank/DDBJ databases">
        <title>Genome sequencing and analysis of members of genus Stenotrophomonas.</title>
        <authorList>
            <person name="Patil P.P."/>
            <person name="Midha S."/>
            <person name="Patil P.B."/>
        </authorList>
    </citation>
    <scope>NUCLEOTIDE SEQUENCE [LARGE SCALE GENOMIC DNA]</scope>
    <source>
        <strain evidence="1 2">DSM 21508</strain>
    </source>
</reference>
<dbReference type="Proteomes" id="UP000051386">
    <property type="component" value="Unassembled WGS sequence"/>
</dbReference>
<dbReference type="RefSeq" id="WP_057506900.1">
    <property type="nucleotide sequence ID" value="NZ_LDJK01000005.1"/>
</dbReference>
<sequence length="317" mass="34150">MGMMIAGTVTRSVASTEGKPVHGTHATSSGWLSSGLIQVANATMRGVKYVLREPGKTVVIGLSVLAGVRSGAAAPLRGRVVALGEHGSAMPVTAADDPWALRAQAIGKEVGDCMRSRHIDGLEPRLTEAHCMGQVVIDHAMNRHSSPDEIREMARVTPDLGSPAGQYVALAQRGMHMPVTLPDPDTVQDNIDSAATLVLALPNVRDRINEDARTLAASCNMRERVDNDNLGEPGLFTTDDVVDAVHSEACSDGVLRPPSEREVRQANAAQFHQTTRVKDEQAFRTGQYRIHKGEAYVPADANYENRVVREVIDVIRV</sequence>
<dbReference type="AlphaFoldDB" id="A0A0R0DHY2"/>
<dbReference type="PATRIC" id="fig|517011.3.peg.2028"/>
<keyword evidence="2" id="KW-1185">Reference proteome</keyword>
<organism evidence="1 2">
    <name type="scientific">Stenotrophomonas chelatiphaga</name>
    <dbReference type="NCBI Taxonomy" id="517011"/>
    <lineage>
        <taxon>Bacteria</taxon>
        <taxon>Pseudomonadati</taxon>
        <taxon>Pseudomonadota</taxon>
        <taxon>Gammaproteobacteria</taxon>
        <taxon>Lysobacterales</taxon>
        <taxon>Lysobacteraceae</taxon>
        <taxon>Stenotrophomonas</taxon>
    </lineage>
</organism>
<proteinExistence type="predicted"/>
<gene>
    <name evidence="1" type="ORF">ABB28_01325</name>
</gene>
<evidence type="ECO:0000313" key="2">
    <source>
        <dbReference type="Proteomes" id="UP000051386"/>
    </source>
</evidence>
<accession>A0A0R0DHY2</accession>